<keyword evidence="1" id="KW-0472">Membrane</keyword>
<evidence type="ECO:0000256" key="1">
    <source>
        <dbReference type="SAM" id="Phobius"/>
    </source>
</evidence>
<reference evidence="3" key="2">
    <citation type="journal article" date="2023" name="Int. J. Mol. Sci.">
        <title>De Novo Assembly and Annotation of 11 Diverse Shrub Willow (Salix) Genomes Reveals Novel Gene Organization in Sex-Linked Regions.</title>
        <authorList>
            <person name="Hyden B."/>
            <person name="Feng K."/>
            <person name="Yates T.B."/>
            <person name="Jawdy S."/>
            <person name="Cereghino C."/>
            <person name="Smart L.B."/>
            <person name="Muchero W."/>
        </authorList>
    </citation>
    <scope>NUCLEOTIDE SEQUENCE</scope>
    <source>
        <tissue evidence="3">Shoot tip</tissue>
    </source>
</reference>
<keyword evidence="4" id="KW-1185">Reference proteome</keyword>
<feature type="transmembrane region" description="Helical" evidence="1">
    <location>
        <begin position="95"/>
        <end position="115"/>
    </location>
</feature>
<evidence type="ECO:0000313" key="4">
    <source>
        <dbReference type="Proteomes" id="UP001151752"/>
    </source>
</evidence>
<comment type="caution">
    <text evidence="3">The sequence shown here is derived from an EMBL/GenBank/DDBJ whole genome shotgun (WGS) entry which is preliminary data.</text>
</comment>
<evidence type="ECO:0000259" key="2">
    <source>
        <dbReference type="Pfam" id="PF25813"/>
    </source>
</evidence>
<gene>
    <name evidence="3" type="ORF">OIU74_027370</name>
</gene>
<proteinExistence type="predicted"/>
<feature type="domain" description="VAL1-3 N-terminal zinc finger" evidence="2">
    <location>
        <begin position="49"/>
        <end position="96"/>
    </location>
</feature>
<dbReference type="Proteomes" id="UP001151752">
    <property type="component" value="Chromosome 13"/>
</dbReference>
<accession>A0A9Q0W0D4</accession>
<keyword evidence="1" id="KW-0812">Transmembrane</keyword>
<organism evidence="3 4">
    <name type="scientific">Salix koriyanagi</name>
    <dbReference type="NCBI Taxonomy" id="2511006"/>
    <lineage>
        <taxon>Eukaryota</taxon>
        <taxon>Viridiplantae</taxon>
        <taxon>Streptophyta</taxon>
        <taxon>Embryophyta</taxon>
        <taxon>Tracheophyta</taxon>
        <taxon>Spermatophyta</taxon>
        <taxon>Magnoliopsida</taxon>
        <taxon>eudicotyledons</taxon>
        <taxon>Gunneridae</taxon>
        <taxon>Pentapetalae</taxon>
        <taxon>rosids</taxon>
        <taxon>fabids</taxon>
        <taxon>Malpighiales</taxon>
        <taxon>Salicaceae</taxon>
        <taxon>Saliceae</taxon>
        <taxon>Salix</taxon>
    </lineage>
</organism>
<evidence type="ECO:0000313" key="3">
    <source>
        <dbReference type="EMBL" id="KAJ6758254.1"/>
    </source>
</evidence>
<dbReference type="AlphaFoldDB" id="A0A9Q0W0D4"/>
<reference evidence="3" key="1">
    <citation type="submission" date="2022-11" db="EMBL/GenBank/DDBJ databases">
        <authorList>
            <person name="Hyden B.L."/>
            <person name="Feng K."/>
            <person name="Yates T."/>
            <person name="Jawdy S."/>
            <person name="Smart L.B."/>
            <person name="Muchero W."/>
        </authorList>
    </citation>
    <scope>NUCLEOTIDE SEQUENCE</scope>
    <source>
        <tissue evidence="3">Shoot tip</tissue>
    </source>
</reference>
<dbReference type="EMBL" id="JAPFFM010000007">
    <property type="protein sequence ID" value="KAJ6758254.1"/>
    <property type="molecule type" value="Genomic_DNA"/>
</dbReference>
<dbReference type="PANTHER" id="PTHR46245:SF3">
    <property type="entry name" value="B3 DOMAIN-CONTAINING TRANSCRIPTION REPRESSOR VAL1"/>
    <property type="match status" value="1"/>
</dbReference>
<dbReference type="Pfam" id="PF25813">
    <property type="entry name" value="zf_VAL1_N"/>
    <property type="match status" value="1"/>
</dbReference>
<protein>
    <submittedName>
        <fullName evidence="3">B3 DOMAIN-CONTAINING PROTEIN</fullName>
    </submittedName>
</protein>
<dbReference type="InterPro" id="IPR057743">
    <property type="entry name" value="Zfn_VAL1-3_N"/>
</dbReference>
<dbReference type="PANTHER" id="PTHR46245">
    <property type="entry name" value="B3 DOMAIN-CONTAINING PROTEIN OS07G0563300"/>
    <property type="match status" value="1"/>
</dbReference>
<sequence>MGSKICMNASCQTATTHEWKRGWPLRSGGHALLCYNCGSAYEDSLFCDTFHSEEPGWRECNICSKHLHCGCIASKFLLELMDYGGVGCASCARSWRLHLVVSIMALKTLVVLVILPEMVSGLLPVPLYNLMQSDENPNGFSFLARNNAGDSESIPVENTVAGNNNNEGGLAQLCRLLEANEPWSIASLQESQH</sequence>
<name>A0A9Q0W0D4_9ROSI</name>
<keyword evidence="1" id="KW-1133">Transmembrane helix</keyword>